<feature type="compositionally biased region" description="Basic and acidic residues" evidence="5">
    <location>
        <begin position="38"/>
        <end position="55"/>
    </location>
</feature>
<keyword evidence="7" id="KW-1185">Reference proteome</keyword>
<organism evidence="6 7">
    <name type="scientific">Vespula squamosa</name>
    <name type="common">Southern yellow jacket</name>
    <name type="synonym">Wasp</name>
    <dbReference type="NCBI Taxonomy" id="30214"/>
    <lineage>
        <taxon>Eukaryota</taxon>
        <taxon>Metazoa</taxon>
        <taxon>Ecdysozoa</taxon>
        <taxon>Arthropoda</taxon>
        <taxon>Hexapoda</taxon>
        <taxon>Insecta</taxon>
        <taxon>Pterygota</taxon>
        <taxon>Neoptera</taxon>
        <taxon>Endopterygota</taxon>
        <taxon>Hymenoptera</taxon>
        <taxon>Apocrita</taxon>
        <taxon>Aculeata</taxon>
        <taxon>Vespoidea</taxon>
        <taxon>Vespidae</taxon>
        <taxon>Vespinae</taxon>
        <taxon>Vespula</taxon>
    </lineage>
</organism>
<name>A0ABD2AYB4_VESSQ</name>
<keyword evidence="3" id="KW-0418">Kinase</keyword>
<sequence length="858" mass="100369">MARGAVDTTEDELEDEEEVEEEERDEVKEGEAMGEAHVSNEEREKRVTESEQEPSRKYEVIGTLLEYVYPYPEEVTRIIKDTADRKVLLSELMKCGVIIYDITQDRSQVEEASWVLEAIQEILESSDDDKATKISNDENERRKRSRTKEKAKIPRYFILISTIMTWAFTKPLDPEDPDLPLTEVDYRKRRAHPNFKEHIRCERDVVIVKKNIKLKQKLKTLVICCGVTYGDEQNDLHYLFKMAWLNEPSLPIIGNGENRIPLLHVRDLVSIVSNVIKNWPTIRYIVAVEQGIASQSTIVKEISKELTTGHVKRVGLEESFLYSGINQRIYDLMTINLNIDPVHVLEKIRWHFDTPFTDNIRAIIKEYKMSRELRPIRIIVLGPPASGKTRVAHFLVEHYRLHYINVENLINDTIKNLSAEIEKRTATIANEDEPRVVNTEDDNEEEGGTLEELQQQLDEIRNNLSQNNGILDDVILNKLFLKRLWSKDCLNQGYVLDGYPKTYEQARALFEHAEEEVEEEEEKDEEEEEEEEEEEKEDRETLEDISLKASIMPELVVVLEASDNFLIERIIDLPEKEIQGTHYMEKHMIRRLKEYRERNTDDNTPLQFFDEIEIHPLIIPIENDICPDMFPTIYQCLKKLGEPRNYDLTPTEVIEAQKRADARRKAEEEASKIREERELRENKRKRERKMMEWTELLQKLQEEEEEKLCIMGQPLRHYLVQYVFPTLTKGLIEVAKLRPEDPVDFLAEYLFKENPEGKMFQPDYTETVSMILEAMKELQEDIFLRKDMLDDVTLKILNATPKLGILSSSSSLGKSTSCDICPFTTPKEPSIYEDRSEREEDYPISRESKSNSEHLNSP</sequence>
<evidence type="ECO:0000313" key="7">
    <source>
        <dbReference type="Proteomes" id="UP001607302"/>
    </source>
</evidence>
<feature type="region of interest" description="Disordered" evidence="5">
    <location>
        <begin position="512"/>
        <end position="544"/>
    </location>
</feature>
<dbReference type="CDD" id="cd22967">
    <property type="entry name" value="DD_AK7"/>
    <property type="match status" value="1"/>
</dbReference>
<dbReference type="CDD" id="cd01428">
    <property type="entry name" value="ADK"/>
    <property type="match status" value="1"/>
</dbReference>
<evidence type="ECO:0000256" key="4">
    <source>
        <dbReference type="SAM" id="Coils"/>
    </source>
</evidence>
<evidence type="ECO:0000313" key="6">
    <source>
        <dbReference type="EMBL" id="KAL2725376.1"/>
    </source>
</evidence>
<dbReference type="InterPro" id="IPR007858">
    <property type="entry name" value="Dpy-30_motif"/>
</dbReference>
<dbReference type="InterPro" id="IPR036291">
    <property type="entry name" value="NAD(P)-bd_dom_sf"/>
</dbReference>
<keyword evidence="2" id="KW-0547">Nucleotide-binding</keyword>
<keyword evidence="4" id="KW-0175">Coiled coil</keyword>
<reference evidence="6 7" key="1">
    <citation type="journal article" date="2024" name="Ann. Entomol. Soc. Am.">
        <title>Genomic analyses of the southern and eastern yellowjacket wasps (Hymenoptera: Vespidae) reveal evolutionary signatures of social life.</title>
        <authorList>
            <person name="Catto M.A."/>
            <person name="Caine P.B."/>
            <person name="Orr S.E."/>
            <person name="Hunt B.G."/>
            <person name="Goodisman M.A.D."/>
        </authorList>
    </citation>
    <scope>NUCLEOTIDE SEQUENCE [LARGE SCALE GENOMIC DNA]</scope>
    <source>
        <strain evidence="6">233</strain>
        <tissue evidence="6">Head and thorax</tissue>
    </source>
</reference>
<feature type="compositionally biased region" description="Acidic residues" evidence="5">
    <location>
        <begin position="8"/>
        <end position="24"/>
    </location>
</feature>
<evidence type="ECO:0000256" key="1">
    <source>
        <dbReference type="ARBA" id="ARBA00022679"/>
    </source>
</evidence>
<keyword evidence="1" id="KW-0808">Transferase</keyword>
<dbReference type="Pfam" id="PF05186">
    <property type="entry name" value="Dpy-30"/>
    <property type="match status" value="1"/>
</dbReference>
<protein>
    <submittedName>
        <fullName evidence="6">Adenylate kinase 7-like</fullName>
    </submittedName>
</protein>
<feature type="region of interest" description="Disordered" evidence="5">
    <location>
        <begin position="430"/>
        <end position="449"/>
    </location>
</feature>
<dbReference type="PANTHER" id="PTHR23359">
    <property type="entry name" value="NUCLEOTIDE KINASE"/>
    <property type="match status" value="1"/>
</dbReference>
<dbReference type="EMBL" id="JAUDFV010000138">
    <property type="protein sequence ID" value="KAL2725376.1"/>
    <property type="molecule type" value="Genomic_DNA"/>
</dbReference>
<dbReference type="GO" id="GO:0000166">
    <property type="term" value="F:nucleotide binding"/>
    <property type="evidence" value="ECO:0007669"/>
    <property type="project" value="UniProtKB-KW"/>
</dbReference>
<evidence type="ECO:0000256" key="5">
    <source>
        <dbReference type="SAM" id="MobiDB-lite"/>
    </source>
</evidence>
<accession>A0ABD2AYB4</accession>
<feature type="compositionally biased region" description="Basic and acidic residues" evidence="5">
    <location>
        <begin position="830"/>
        <end position="852"/>
    </location>
</feature>
<dbReference type="InterPro" id="IPR047499">
    <property type="entry name" value="DD_AK7"/>
</dbReference>
<comment type="caution">
    <text evidence="6">The sequence shown here is derived from an EMBL/GenBank/DDBJ whole genome shotgun (WGS) entry which is preliminary data.</text>
</comment>
<feature type="compositionally biased region" description="Acidic residues" evidence="5">
    <location>
        <begin position="513"/>
        <end position="543"/>
    </location>
</feature>
<dbReference type="SUPFAM" id="SSF52540">
    <property type="entry name" value="P-loop containing nucleoside triphosphate hydrolases"/>
    <property type="match status" value="1"/>
</dbReference>
<dbReference type="Gene3D" id="3.40.50.300">
    <property type="entry name" value="P-loop containing nucleotide triphosphate hydrolases"/>
    <property type="match status" value="1"/>
</dbReference>
<dbReference type="InterPro" id="IPR027417">
    <property type="entry name" value="P-loop_NTPase"/>
</dbReference>
<dbReference type="InterPro" id="IPR000850">
    <property type="entry name" value="Adenylat/UMP-CMP_kin"/>
</dbReference>
<dbReference type="AlphaFoldDB" id="A0ABD2AYB4"/>
<feature type="coiled-coil region" evidence="4">
    <location>
        <begin position="656"/>
        <end position="706"/>
    </location>
</feature>
<evidence type="ECO:0000256" key="3">
    <source>
        <dbReference type="ARBA" id="ARBA00022777"/>
    </source>
</evidence>
<dbReference type="GO" id="GO:0016301">
    <property type="term" value="F:kinase activity"/>
    <property type="evidence" value="ECO:0007669"/>
    <property type="project" value="UniProtKB-KW"/>
</dbReference>
<dbReference type="Gene3D" id="1.20.890.10">
    <property type="entry name" value="cAMP-dependent protein kinase regulatory subunit, dimerization-anchoring domain"/>
    <property type="match status" value="1"/>
</dbReference>
<dbReference type="SUPFAM" id="SSF51735">
    <property type="entry name" value="NAD(P)-binding Rossmann-fold domains"/>
    <property type="match status" value="1"/>
</dbReference>
<evidence type="ECO:0000256" key="2">
    <source>
        <dbReference type="ARBA" id="ARBA00022741"/>
    </source>
</evidence>
<dbReference type="Proteomes" id="UP001607302">
    <property type="component" value="Unassembled WGS sequence"/>
</dbReference>
<dbReference type="Gene3D" id="3.40.50.720">
    <property type="entry name" value="NAD(P)-binding Rossmann-like Domain"/>
    <property type="match status" value="1"/>
</dbReference>
<proteinExistence type="predicted"/>
<feature type="region of interest" description="Disordered" evidence="5">
    <location>
        <begin position="1"/>
        <end position="55"/>
    </location>
</feature>
<feature type="compositionally biased region" description="Acidic residues" evidence="5">
    <location>
        <begin position="439"/>
        <end position="449"/>
    </location>
</feature>
<gene>
    <name evidence="6" type="ORF">V1478_008049</name>
</gene>
<feature type="region of interest" description="Disordered" evidence="5">
    <location>
        <begin position="809"/>
        <end position="858"/>
    </location>
</feature>